<organism evidence="2 3">
    <name type="scientific">Collinsella aerofaciens</name>
    <dbReference type="NCBI Taxonomy" id="74426"/>
    <lineage>
        <taxon>Bacteria</taxon>
        <taxon>Bacillati</taxon>
        <taxon>Actinomycetota</taxon>
        <taxon>Coriobacteriia</taxon>
        <taxon>Coriobacteriales</taxon>
        <taxon>Coriobacteriaceae</taxon>
        <taxon>Collinsella</taxon>
    </lineage>
</organism>
<dbReference type="InterPro" id="IPR019546">
    <property type="entry name" value="TAT_signal_bac_arc"/>
</dbReference>
<feature type="signal peptide" evidence="1">
    <location>
        <begin position="1"/>
        <end position="37"/>
    </location>
</feature>
<evidence type="ECO:0008006" key="4">
    <source>
        <dbReference type="Google" id="ProtNLM"/>
    </source>
</evidence>
<sequence>MKKDYSRRDFLKVTGAAALVVATAGCGLATEPTSAFADASTDDTYTVTANVYVDKADTPIGRNAYVTNSGNPPRNKPTSPVYNNATLVIKDGKKLLTVPIVNDTFGILSIADTSTDGVVSVVGTTETAWKAPFPWTTPYANRIATITFDVTNFAAGTSVATFSPSKEFATFPLYRGDKAWNLHLVADLSAAQ</sequence>
<dbReference type="InterPro" id="IPR006311">
    <property type="entry name" value="TAT_signal"/>
</dbReference>
<dbReference type="Proteomes" id="UP000330807">
    <property type="component" value="Unassembled WGS sequence"/>
</dbReference>
<protein>
    <recommendedName>
        <fullName evidence="4">Twin-arginine translocation signal domain-containing protein</fullName>
    </recommendedName>
</protein>
<reference evidence="2 3" key="1">
    <citation type="submission" date="2019-10" db="EMBL/GenBank/DDBJ databases">
        <authorList>
            <person name="Wolf R A."/>
        </authorList>
    </citation>
    <scope>NUCLEOTIDE SEQUENCE [LARGE SCALE GENOMIC DNA]</scope>
    <source>
        <strain evidence="2">Collinsella_aerofaciens_AK_138A</strain>
    </source>
</reference>
<proteinExistence type="predicted"/>
<dbReference type="AlphaFoldDB" id="A0A5K1IFC9"/>
<evidence type="ECO:0000313" key="2">
    <source>
        <dbReference type="EMBL" id="VWM00311.1"/>
    </source>
</evidence>
<evidence type="ECO:0000256" key="1">
    <source>
        <dbReference type="SAM" id="SignalP"/>
    </source>
</evidence>
<accession>A0A5K1IFC9</accession>
<gene>
    <name evidence="2" type="ORF">LMKDKBCB_00273</name>
</gene>
<dbReference type="PROSITE" id="PS51318">
    <property type="entry name" value="TAT"/>
    <property type="match status" value="1"/>
</dbReference>
<name>A0A5K1IFC9_9ACTN</name>
<dbReference type="NCBIfam" id="TIGR01409">
    <property type="entry name" value="TAT_signal_seq"/>
    <property type="match status" value="1"/>
</dbReference>
<dbReference type="RefSeq" id="WP_152074181.1">
    <property type="nucleotide sequence ID" value="NZ_CAAKNY010000084.1"/>
</dbReference>
<dbReference type="OrthoDB" id="3196978at2"/>
<evidence type="ECO:0000313" key="3">
    <source>
        <dbReference type="Proteomes" id="UP000330807"/>
    </source>
</evidence>
<keyword evidence="1" id="KW-0732">Signal</keyword>
<dbReference type="Pfam" id="PF10518">
    <property type="entry name" value="TAT_signal"/>
    <property type="match status" value="1"/>
</dbReference>
<dbReference type="PROSITE" id="PS51257">
    <property type="entry name" value="PROKAR_LIPOPROTEIN"/>
    <property type="match status" value="1"/>
</dbReference>
<dbReference type="EMBL" id="CABWIH010000047">
    <property type="protein sequence ID" value="VWM00311.1"/>
    <property type="molecule type" value="Genomic_DNA"/>
</dbReference>
<feature type="chain" id="PRO_5043207499" description="Twin-arginine translocation signal domain-containing protein" evidence="1">
    <location>
        <begin position="38"/>
        <end position="192"/>
    </location>
</feature>